<keyword evidence="2" id="KW-1185">Reference proteome</keyword>
<reference evidence="1" key="1">
    <citation type="journal article" date="2014" name="Int. J. Syst. Evol. Microbiol.">
        <title>Complete genome sequence of Corynebacterium casei LMG S-19264T (=DSM 44701T), isolated from a smear-ripened cheese.</title>
        <authorList>
            <consortium name="US DOE Joint Genome Institute (JGI-PGF)"/>
            <person name="Walter F."/>
            <person name="Albersmeier A."/>
            <person name="Kalinowski J."/>
            <person name="Ruckert C."/>
        </authorList>
    </citation>
    <scope>NUCLEOTIDE SEQUENCE</scope>
    <source>
        <strain evidence="1">CGMCC 4.5737</strain>
    </source>
</reference>
<proteinExistence type="predicted"/>
<gene>
    <name evidence="1" type="ORF">GCM10012275_14010</name>
</gene>
<reference evidence="1" key="2">
    <citation type="submission" date="2020-09" db="EMBL/GenBank/DDBJ databases">
        <authorList>
            <person name="Sun Q."/>
            <person name="Zhou Y."/>
        </authorList>
    </citation>
    <scope>NUCLEOTIDE SEQUENCE</scope>
    <source>
        <strain evidence="1">CGMCC 4.5737</strain>
    </source>
</reference>
<evidence type="ECO:0000313" key="1">
    <source>
        <dbReference type="EMBL" id="GGM44177.1"/>
    </source>
</evidence>
<dbReference type="AlphaFoldDB" id="A0A8J3CBR0"/>
<sequence length="69" mass="7408">MLVRHGSEACCHLPVQPHTVARTGIAGSRCETLPEKGGAMRFKDADLIVGRPKAPNHRANPAHNDSDLV</sequence>
<organism evidence="1 2">
    <name type="scientific">Longimycelium tulufanense</name>
    <dbReference type="NCBI Taxonomy" id="907463"/>
    <lineage>
        <taxon>Bacteria</taxon>
        <taxon>Bacillati</taxon>
        <taxon>Actinomycetota</taxon>
        <taxon>Actinomycetes</taxon>
        <taxon>Pseudonocardiales</taxon>
        <taxon>Pseudonocardiaceae</taxon>
        <taxon>Longimycelium</taxon>
    </lineage>
</organism>
<protein>
    <submittedName>
        <fullName evidence="1">Uncharacterized protein</fullName>
    </submittedName>
</protein>
<accession>A0A8J3CBR0</accession>
<name>A0A8J3CBR0_9PSEU</name>
<dbReference type="EMBL" id="BMMK01000004">
    <property type="protein sequence ID" value="GGM44177.1"/>
    <property type="molecule type" value="Genomic_DNA"/>
</dbReference>
<evidence type="ECO:0000313" key="2">
    <source>
        <dbReference type="Proteomes" id="UP000637578"/>
    </source>
</evidence>
<comment type="caution">
    <text evidence="1">The sequence shown here is derived from an EMBL/GenBank/DDBJ whole genome shotgun (WGS) entry which is preliminary data.</text>
</comment>
<dbReference type="Proteomes" id="UP000637578">
    <property type="component" value="Unassembled WGS sequence"/>
</dbReference>